<dbReference type="RefSeq" id="XP_066082428.1">
    <property type="nucleotide sequence ID" value="XM_066226331.1"/>
</dbReference>
<feature type="compositionally biased region" description="Basic and acidic residues" evidence="1">
    <location>
        <begin position="138"/>
        <end position="179"/>
    </location>
</feature>
<organism evidence="2 3">
    <name type="scientific">Kwoniella europaea PYCC6329</name>
    <dbReference type="NCBI Taxonomy" id="1423913"/>
    <lineage>
        <taxon>Eukaryota</taxon>
        <taxon>Fungi</taxon>
        <taxon>Dikarya</taxon>
        <taxon>Basidiomycota</taxon>
        <taxon>Agaricomycotina</taxon>
        <taxon>Tremellomycetes</taxon>
        <taxon>Tremellales</taxon>
        <taxon>Cryptococcaceae</taxon>
        <taxon>Kwoniella</taxon>
    </lineage>
</organism>
<feature type="region of interest" description="Disordered" evidence="1">
    <location>
        <begin position="217"/>
        <end position="239"/>
    </location>
</feature>
<name>A0AAX4KDB0_9TREE</name>
<feature type="region of interest" description="Disordered" evidence="1">
    <location>
        <begin position="21"/>
        <end position="183"/>
    </location>
</feature>
<dbReference type="GeneID" id="91101334"/>
<feature type="compositionally biased region" description="Basic and acidic residues" evidence="1">
    <location>
        <begin position="21"/>
        <end position="48"/>
    </location>
</feature>
<keyword evidence="3" id="KW-1185">Reference proteome</keyword>
<dbReference type="EMBL" id="CP144089">
    <property type="protein sequence ID" value="WWD04461.1"/>
    <property type="molecule type" value="Genomic_DNA"/>
</dbReference>
<dbReference type="Proteomes" id="UP001358614">
    <property type="component" value="Chromosome 1"/>
</dbReference>
<proteinExistence type="predicted"/>
<dbReference type="AlphaFoldDB" id="A0AAX4KDB0"/>
<protein>
    <submittedName>
        <fullName evidence="2">Uncharacterized protein</fullName>
    </submittedName>
</protein>
<reference evidence="2 3" key="1">
    <citation type="submission" date="2024-01" db="EMBL/GenBank/DDBJ databases">
        <title>Comparative genomics of Cryptococcus and Kwoniella reveals pathogenesis evolution and contrasting modes of karyotype evolution via chromosome fusion or intercentromeric recombination.</title>
        <authorList>
            <person name="Coelho M.A."/>
            <person name="David-Palma M."/>
            <person name="Shea T."/>
            <person name="Bowers K."/>
            <person name="McGinley-Smith S."/>
            <person name="Mohammad A.W."/>
            <person name="Gnirke A."/>
            <person name="Yurkov A.M."/>
            <person name="Nowrousian M."/>
            <person name="Sun S."/>
            <person name="Cuomo C.A."/>
            <person name="Heitman J."/>
        </authorList>
    </citation>
    <scope>NUCLEOTIDE SEQUENCE [LARGE SCALE GENOMIC DNA]</scope>
    <source>
        <strain evidence="2 3">PYCC6329</strain>
    </source>
</reference>
<accession>A0AAX4KDB0</accession>
<evidence type="ECO:0000313" key="2">
    <source>
        <dbReference type="EMBL" id="WWD04461.1"/>
    </source>
</evidence>
<dbReference type="KEGG" id="ker:91101334"/>
<feature type="compositionally biased region" description="Polar residues" evidence="1">
    <location>
        <begin position="52"/>
        <end position="63"/>
    </location>
</feature>
<feature type="compositionally biased region" description="Low complexity" evidence="1">
    <location>
        <begin position="124"/>
        <end position="136"/>
    </location>
</feature>
<evidence type="ECO:0000256" key="1">
    <source>
        <dbReference type="SAM" id="MobiDB-lite"/>
    </source>
</evidence>
<feature type="compositionally biased region" description="Basic and acidic residues" evidence="1">
    <location>
        <begin position="68"/>
        <end position="83"/>
    </location>
</feature>
<gene>
    <name evidence="2" type="ORF">V865_002530</name>
</gene>
<sequence>MALLLVSAGVKAGKKAYKAYDNKQKQKKEKELKDNQGQDSPDLSRVELNDPSYPSLSTTSQIVPQDYVTEKKSREYENHKDLNDNPFEVPPPSYQKALQEPSSAPTAYGGGFGPSEYTPRRRGSTSSSSSSSSSSSDNESHTKKGLSKSEYRDLRRRDKYERRLARRQQKDQRRADKAQMRYGGMGGGFGGGPARIGGLGGGPVSVGGLGGGPVRMGGLGGGPFGRGGMGGGPGRGRGL</sequence>
<evidence type="ECO:0000313" key="3">
    <source>
        <dbReference type="Proteomes" id="UP001358614"/>
    </source>
</evidence>